<accession>A0ABP9ZG87</accession>
<dbReference type="Proteomes" id="UP001438112">
    <property type="component" value="Unassembled WGS sequence"/>
</dbReference>
<gene>
    <name evidence="1" type="ORF">AP20H10_01760</name>
</gene>
<evidence type="ECO:0000313" key="1">
    <source>
        <dbReference type="EMBL" id="GAA6113813.1"/>
    </source>
</evidence>
<reference evidence="1 2" key="1">
    <citation type="submission" date="2024-03" db="EMBL/GenBank/DDBJ databases">
        <title>Inconsistent identification of Apilactobacillus kunkeei-related strains obtained by well-developed overall genome related indices.</title>
        <authorList>
            <person name="Maeno S."/>
            <person name="Endo A."/>
        </authorList>
    </citation>
    <scope>NUCLEOTIDE SEQUENCE [LARGE SCALE GENOMIC DNA]</scope>
    <source>
        <strain evidence="1 2">20H-10</strain>
    </source>
</reference>
<keyword evidence="2" id="KW-1185">Reference proteome</keyword>
<comment type="caution">
    <text evidence="1">The sequence shown here is derived from an EMBL/GenBank/DDBJ whole genome shotgun (WGS) entry which is preliminary data.</text>
</comment>
<proteinExistence type="predicted"/>
<dbReference type="RefSeq" id="WP_353317306.1">
    <property type="nucleotide sequence ID" value="NZ_BAABVV010000018.1"/>
</dbReference>
<dbReference type="EMBL" id="BAABVV010000018">
    <property type="protein sequence ID" value="GAA6113813.1"/>
    <property type="molecule type" value="Genomic_DNA"/>
</dbReference>
<evidence type="ECO:0000313" key="2">
    <source>
        <dbReference type="Proteomes" id="UP001438112"/>
    </source>
</evidence>
<protein>
    <submittedName>
        <fullName evidence="1">Uncharacterized protein</fullName>
    </submittedName>
</protein>
<name>A0ABP9ZG87_9LACO</name>
<sequence length="88" mass="10406">MIDENSQNMPSGSHLLAQLRLRNFFAKHILEIVNHQFAQDPHYPEFERLLKKQNNFEVVNCLYIIADQYRNHPTLLTELMKILTKKVG</sequence>
<organism evidence="1 2">
    <name type="scientific">Apilactobacillus apinorum</name>
    <dbReference type="NCBI Taxonomy" id="1218495"/>
    <lineage>
        <taxon>Bacteria</taxon>
        <taxon>Bacillati</taxon>
        <taxon>Bacillota</taxon>
        <taxon>Bacilli</taxon>
        <taxon>Lactobacillales</taxon>
        <taxon>Lactobacillaceae</taxon>
        <taxon>Apilactobacillus</taxon>
    </lineage>
</organism>